<dbReference type="EMBL" id="CP003349">
    <property type="protein sequence ID" value="AFD08599.1"/>
    <property type="molecule type" value="Genomic_DNA"/>
</dbReference>
<name>H8KKW6_SOLCM</name>
<dbReference type="HOGENOM" id="CLU_1446764_0_0_10"/>
<gene>
    <name evidence="1" type="ordered locus">Solca_3595</name>
</gene>
<evidence type="ECO:0000313" key="1">
    <source>
        <dbReference type="EMBL" id="AFD08599.1"/>
    </source>
</evidence>
<keyword evidence="2" id="KW-1185">Reference proteome</keyword>
<dbReference type="RefSeq" id="WP_014681822.1">
    <property type="nucleotide sequence ID" value="NC_017770.1"/>
</dbReference>
<sequence length="187" mass="22086">MTNYTYISSVDYINNLTFDYVETYSFQRGSDYEENLKVIKSEYNRLKVRKERRNNLTEREQLRFSELESLLSFMLLINDKGQFHPSSKKTSSFQNGNAIVEQLINILKTEVRNIPMWMCAPIYRDAIVFYNQAAEIVSTLHVCLSCEYMVTKEFHHVNGDNEMYKLLKTFFIDIGHDVEDATKFLLK</sequence>
<dbReference type="AlphaFoldDB" id="H8KKW6"/>
<dbReference type="OrthoDB" id="1376341at2"/>
<proteinExistence type="predicted"/>
<reference evidence="1" key="1">
    <citation type="submission" date="2012-02" db="EMBL/GenBank/DDBJ databases">
        <title>The complete genome of Solitalea canadensis DSM 3403.</title>
        <authorList>
            <consortium name="US DOE Joint Genome Institute (JGI-PGF)"/>
            <person name="Lucas S."/>
            <person name="Copeland A."/>
            <person name="Lapidus A."/>
            <person name="Glavina del Rio T."/>
            <person name="Dalin E."/>
            <person name="Tice H."/>
            <person name="Bruce D."/>
            <person name="Goodwin L."/>
            <person name="Pitluck S."/>
            <person name="Peters L."/>
            <person name="Ovchinnikova G."/>
            <person name="Lu M."/>
            <person name="Kyrpides N."/>
            <person name="Mavromatis K."/>
            <person name="Ivanova N."/>
            <person name="Brettin T."/>
            <person name="Detter J.C."/>
            <person name="Han C."/>
            <person name="Larimer F."/>
            <person name="Land M."/>
            <person name="Hauser L."/>
            <person name="Markowitz V."/>
            <person name="Cheng J.-F."/>
            <person name="Hugenholtz P."/>
            <person name="Woyke T."/>
            <person name="Wu D."/>
            <person name="Spring S."/>
            <person name="Schroeder M."/>
            <person name="Kopitz M."/>
            <person name="Brambilla E."/>
            <person name="Klenk H.-P."/>
            <person name="Eisen J.A."/>
        </authorList>
    </citation>
    <scope>NUCLEOTIDE SEQUENCE</scope>
    <source>
        <strain evidence="1">DSM 3403</strain>
    </source>
</reference>
<accession>H8KKW6</accession>
<organism evidence="1 2">
    <name type="scientific">Solitalea canadensis (strain ATCC 29591 / DSM 3403 / JCM 21819 / LMG 8368 / NBRC 15130 / NCIMB 12057 / USAM 9D)</name>
    <name type="common">Flexibacter canadensis</name>
    <dbReference type="NCBI Taxonomy" id="929556"/>
    <lineage>
        <taxon>Bacteria</taxon>
        <taxon>Pseudomonadati</taxon>
        <taxon>Bacteroidota</taxon>
        <taxon>Sphingobacteriia</taxon>
        <taxon>Sphingobacteriales</taxon>
        <taxon>Sphingobacteriaceae</taxon>
        <taxon>Solitalea</taxon>
    </lineage>
</organism>
<dbReference type="STRING" id="929556.Solca_3595"/>
<dbReference type="Proteomes" id="UP000007590">
    <property type="component" value="Chromosome"/>
</dbReference>
<evidence type="ECO:0000313" key="2">
    <source>
        <dbReference type="Proteomes" id="UP000007590"/>
    </source>
</evidence>
<dbReference type="eggNOG" id="ENOG502ZAW8">
    <property type="taxonomic scope" value="Bacteria"/>
</dbReference>
<protein>
    <submittedName>
        <fullName evidence="1">Uncharacterized protein</fullName>
    </submittedName>
</protein>
<dbReference type="KEGG" id="scn:Solca_3595"/>